<evidence type="ECO:0000313" key="1">
    <source>
        <dbReference type="EMBL" id="SBP40308.1"/>
    </source>
</evidence>
<dbReference type="PANTHER" id="PTHR47266">
    <property type="entry name" value="ENDONUCLEASE-RELATED"/>
    <property type="match status" value="1"/>
</dbReference>
<dbReference type="InterPro" id="IPR052160">
    <property type="entry name" value="Gypsy_RT_Integrase-like"/>
</dbReference>
<protein>
    <submittedName>
        <fullName evidence="1">2-oxoglutarate and iron-dependent oxygenase domain containing 3</fullName>
    </submittedName>
</protein>
<accession>A0A1A7ZCT7</accession>
<dbReference type="AlphaFoldDB" id="A0A1A7ZCT7"/>
<reference evidence="1" key="1">
    <citation type="submission" date="2016-05" db="EMBL/GenBank/DDBJ databases">
        <authorList>
            <person name="Lavstsen T."/>
            <person name="Jespersen J.S."/>
        </authorList>
    </citation>
    <scope>NUCLEOTIDE SEQUENCE</scope>
    <source>
        <tissue evidence="1">Brain</tissue>
    </source>
</reference>
<organism evidence="1">
    <name type="scientific">Nothobranchius furzeri</name>
    <name type="common">Turquoise killifish</name>
    <dbReference type="NCBI Taxonomy" id="105023"/>
    <lineage>
        <taxon>Eukaryota</taxon>
        <taxon>Metazoa</taxon>
        <taxon>Chordata</taxon>
        <taxon>Craniata</taxon>
        <taxon>Vertebrata</taxon>
        <taxon>Euteleostomi</taxon>
        <taxon>Actinopterygii</taxon>
        <taxon>Neopterygii</taxon>
        <taxon>Teleostei</taxon>
        <taxon>Neoteleostei</taxon>
        <taxon>Acanthomorphata</taxon>
        <taxon>Ovalentaria</taxon>
        <taxon>Atherinomorphae</taxon>
        <taxon>Cyprinodontiformes</taxon>
        <taxon>Nothobranchiidae</taxon>
        <taxon>Nothobranchius</taxon>
    </lineage>
</organism>
<dbReference type="EMBL" id="HADY01001823">
    <property type="protein sequence ID" value="SBP40308.1"/>
    <property type="molecule type" value="Transcribed_RNA"/>
</dbReference>
<sequence length="184" mass="20836">MRFDIQHHVRCCQTCQLRKPETRKPAGQLQQTEVCEPSEMLGVDLMGPFPRSSVGNVYHLVRQKSGLQGFVADNHLSKGDEAFVAKLAPRWRGPYRVVRRTGPVNFEVVLEDTGEDLRVVYVGGDITESLARQREIISPEPRVYLVPCSEDYDNYKRYPGCTPQKCGRAVTDSAVTREEAQVLR</sequence>
<name>A0A1A7ZCT7_NOTFU</name>
<gene>
    <name evidence="1" type="primary">OGFOD3</name>
</gene>
<proteinExistence type="predicted"/>
<feature type="non-terminal residue" evidence="1">
    <location>
        <position position="184"/>
    </location>
</feature>
<reference evidence="1" key="2">
    <citation type="submission" date="2016-06" db="EMBL/GenBank/DDBJ databases">
        <title>The genome of a short-lived fish provides insights into sex chromosome evolution and the genetic control of aging.</title>
        <authorList>
            <person name="Reichwald K."/>
            <person name="Felder M."/>
            <person name="Petzold A."/>
            <person name="Koch P."/>
            <person name="Groth M."/>
            <person name="Platzer M."/>
        </authorList>
    </citation>
    <scope>NUCLEOTIDE SEQUENCE</scope>
    <source>
        <tissue evidence="1">Brain</tissue>
    </source>
</reference>